<dbReference type="GO" id="GO:0006644">
    <property type="term" value="P:phospholipid metabolic process"/>
    <property type="evidence" value="ECO:0007669"/>
    <property type="project" value="InterPro"/>
</dbReference>
<keyword evidence="2" id="KW-0442">Lipid degradation</keyword>
<keyword evidence="3" id="KW-0443">Lipid metabolism</keyword>
<evidence type="ECO:0000256" key="2">
    <source>
        <dbReference type="ARBA" id="ARBA00022963"/>
    </source>
</evidence>
<feature type="compositionally biased region" description="Acidic residues" evidence="4">
    <location>
        <begin position="213"/>
        <end position="223"/>
    </location>
</feature>
<feature type="chain" id="PRO_5043814825" description="Phospholipase A2-like central domain-containing protein" evidence="5">
    <location>
        <begin position="26"/>
        <end position="311"/>
    </location>
</feature>
<dbReference type="InterPro" id="IPR036444">
    <property type="entry name" value="PLipase_A2_dom_sf"/>
</dbReference>
<dbReference type="PANTHER" id="PTHR12253">
    <property type="entry name" value="RH14732P"/>
    <property type="match status" value="1"/>
</dbReference>
<name>A0A7R8ZLX3_9CRUS</name>
<comment type="cofactor">
    <cofactor evidence="1">
        <name>Ca(2+)</name>
        <dbReference type="ChEBI" id="CHEBI:29108"/>
    </cofactor>
</comment>
<dbReference type="AlphaFoldDB" id="A0A7R8ZLX3"/>
<feature type="domain" description="Phospholipase A2-like central" evidence="6">
    <location>
        <begin position="229"/>
        <end position="293"/>
    </location>
</feature>
<dbReference type="Pfam" id="PF05826">
    <property type="entry name" value="Phospholip_A2_2"/>
    <property type="match status" value="1"/>
</dbReference>
<dbReference type="InterPro" id="IPR016090">
    <property type="entry name" value="PLA2-like_dom"/>
</dbReference>
<organism evidence="7">
    <name type="scientific">Cyprideis torosa</name>
    <dbReference type="NCBI Taxonomy" id="163714"/>
    <lineage>
        <taxon>Eukaryota</taxon>
        <taxon>Metazoa</taxon>
        <taxon>Ecdysozoa</taxon>
        <taxon>Arthropoda</taxon>
        <taxon>Crustacea</taxon>
        <taxon>Oligostraca</taxon>
        <taxon>Ostracoda</taxon>
        <taxon>Podocopa</taxon>
        <taxon>Podocopida</taxon>
        <taxon>Cytherocopina</taxon>
        <taxon>Cytheroidea</taxon>
        <taxon>Cytherideidae</taxon>
        <taxon>Cyprideis</taxon>
    </lineage>
</organism>
<dbReference type="EMBL" id="OB662076">
    <property type="protein sequence ID" value="CAD7229455.1"/>
    <property type="molecule type" value="Genomic_DNA"/>
</dbReference>
<gene>
    <name evidence="7" type="ORF">CTOB1V02_LOCUS7325</name>
</gene>
<proteinExistence type="predicted"/>
<dbReference type="Gene3D" id="1.20.90.10">
    <property type="entry name" value="Phospholipase A2 domain"/>
    <property type="match status" value="1"/>
</dbReference>
<evidence type="ECO:0000256" key="1">
    <source>
        <dbReference type="ARBA" id="ARBA00001913"/>
    </source>
</evidence>
<feature type="region of interest" description="Disordered" evidence="4">
    <location>
        <begin position="207"/>
        <end position="226"/>
    </location>
</feature>
<evidence type="ECO:0000313" key="7">
    <source>
        <dbReference type="EMBL" id="CAD7229455.1"/>
    </source>
</evidence>
<evidence type="ECO:0000256" key="3">
    <source>
        <dbReference type="ARBA" id="ARBA00023098"/>
    </source>
</evidence>
<evidence type="ECO:0000256" key="4">
    <source>
        <dbReference type="SAM" id="MobiDB-lite"/>
    </source>
</evidence>
<accession>A0A7R8ZLX3</accession>
<dbReference type="GO" id="GO:0016042">
    <property type="term" value="P:lipid catabolic process"/>
    <property type="evidence" value="ECO:0007669"/>
    <property type="project" value="UniProtKB-KW"/>
</dbReference>
<evidence type="ECO:0000259" key="6">
    <source>
        <dbReference type="Pfam" id="PF05826"/>
    </source>
</evidence>
<keyword evidence="5" id="KW-0732">Signal</keyword>
<feature type="signal peptide" evidence="5">
    <location>
        <begin position="1"/>
        <end position="25"/>
    </location>
</feature>
<dbReference type="OrthoDB" id="6075074at2759"/>
<reference evidence="7" key="1">
    <citation type="submission" date="2020-11" db="EMBL/GenBank/DDBJ databases">
        <authorList>
            <person name="Tran Van P."/>
        </authorList>
    </citation>
    <scope>NUCLEOTIDE SEQUENCE</scope>
</reference>
<dbReference type="GO" id="GO:0004623">
    <property type="term" value="F:phospholipase A2 activity"/>
    <property type="evidence" value="ECO:0007669"/>
    <property type="project" value="InterPro"/>
</dbReference>
<dbReference type="SUPFAM" id="SSF48619">
    <property type="entry name" value="Phospholipase A2, PLA2"/>
    <property type="match status" value="1"/>
</dbReference>
<protein>
    <recommendedName>
        <fullName evidence="6">Phospholipase A2-like central domain-containing protein</fullName>
    </recommendedName>
</protein>
<evidence type="ECO:0000256" key="5">
    <source>
        <dbReference type="SAM" id="SignalP"/>
    </source>
</evidence>
<dbReference type="GO" id="GO:0050482">
    <property type="term" value="P:arachidonate secretion"/>
    <property type="evidence" value="ECO:0007669"/>
    <property type="project" value="InterPro"/>
</dbReference>
<sequence>MSSSVPLWIVLLATTVFSMVGCLDSKNVHQLTSEIPDYEVLDQLTNGERELRVHFKGMYAKDTTFDSLDHGQRFKLRLVQASDGYRFIQAIYDRNDVLSDCEYVKDVAQSFEFIEFFKSDIDALFDASDNLGHLQKNFTLTSKKKTVSRSSFRFISDRQDLSDRASEILNYHRLRKACKKLHMTLMSATRERSQRFGANGIRSILRRRRRDVDEEEEEEEEEPKEGMTIMPGTLWCGAGNISPKFTDLGAYTGADLCCREHDHCPSKLGPFEKKFGLLNLRPHTILHCHCDERQVATSQPIIAAYSIQLKL</sequence>